<dbReference type="PRINTS" id="PR00755">
    <property type="entry name" value="AFLATOXINBRP"/>
</dbReference>
<dbReference type="PANTHER" id="PTHR47660">
    <property type="entry name" value="TRANSCRIPTION FACTOR WITH C2H2 AND ZN(2)-CYS(6) DNA BINDING DOMAIN (EUROFUNG)-RELATED-RELATED"/>
    <property type="match status" value="1"/>
</dbReference>
<evidence type="ECO:0000313" key="8">
    <source>
        <dbReference type="EMBL" id="KAL2867772.1"/>
    </source>
</evidence>
<dbReference type="RefSeq" id="XP_070886751.1">
    <property type="nucleotide sequence ID" value="XM_071028996.1"/>
</dbReference>
<dbReference type="InterPro" id="IPR001138">
    <property type="entry name" value="Zn2Cys6_DnaBD"/>
</dbReference>
<proteinExistence type="predicted"/>
<evidence type="ECO:0000256" key="1">
    <source>
        <dbReference type="ARBA" id="ARBA00022723"/>
    </source>
</evidence>
<evidence type="ECO:0000313" key="9">
    <source>
        <dbReference type="Proteomes" id="UP001610432"/>
    </source>
</evidence>
<dbReference type="Gene3D" id="4.10.240.10">
    <property type="entry name" value="Zn(2)-C6 fungal-type DNA-binding domain"/>
    <property type="match status" value="1"/>
</dbReference>
<dbReference type="SMART" id="SM00066">
    <property type="entry name" value="GAL4"/>
    <property type="match status" value="1"/>
</dbReference>
<dbReference type="PROSITE" id="PS50048">
    <property type="entry name" value="ZN2_CY6_FUNGAL_2"/>
    <property type="match status" value="1"/>
</dbReference>
<comment type="caution">
    <text evidence="8">The sequence shown here is derived from an EMBL/GenBank/DDBJ whole genome shotgun (WGS) entry which is preliminary data.</text>
</comment>
<dbReference type="Pfam" id="PF00172">
    <property type="entry name" value="Zn_clus"/>
    <property type="match status" value="1"/>
</dbReference>
<evidence type="ECO:0000256" key="4">
    <source>
        <dbReference type="ARBA" id="ARBA00023125"/>
    </source>
</evidence>
<dbReference type="Proteomes" id="UP001610432">
    <property type="component" value="Unassembled WGS sequence"/>
</dbReference>
<keyword evidence="3" id="KW-0805">Transcription regulation</keyword>
<dbReference type="GeneID" id="98144068"/>
<dbReference type="SUPFAM" id="SSF57701">
    <property type="entry name" value="Zn2/Cys6 DNA-binding domain"/>
    <property type="match status" value="1"/>
</dbReference>
<keyword evidence="2" id="KW-0862">Zinc</keyword>
<dbReference type="InterPro" id="IPR013700">
    <property type="entry name" value="AflR"/>
</dbReference>
<keyword evidence="4" id="KW-0238">DNA-binding</keyword>
<evidence type="ECO:0000256" key="2">
    <source>
        <dbReference type="ARBA" id="ARBA00022833"/>
    </source>
</evidence>
<keyword evidence="9" id="KW-1185">Reference proteome</keyword>
<evidence type="ECO:0000256" key="6">
    <source>
        <dbReference type="ARBA" id="ARBA00023242"/>
    </source>
</evidence>
<evidence type="ECO:0000259" key="7">
    <source>
        <dbReference type="PROSITE" id="PS50048"/>
    </source>
</evidence>
<organism evidence="8 9">
    <name type="scientific">Aspergillus lucknowensis</name>
    <dbReference type="NCBI Taxonomy" id="176173"/>
    <lineage>
        <taxon>Eukaryota</taxon>
        <taxon>Fungi</taxon>
        <taxon>Dikarya</taxon>
        <taxon>Ascomycota</taxon>
        <taxon>Pezizomycotina</taxon>
        <taxon>Eurotiomycetes</taxon>
        <taxon>Eurotiomycetidae</taxon>
        <taxon>Eurotiales</taxon>
        <taxon>Aspergillaceae</taxon>
        <taxon>Aspergillus</taxon>
        <taxon>Aspergillus subgen. Nidulantes</taxon>
    </lineage>
</organism>
<dbReference type="EMBL" id="JBFXLQ010000017">
    <property type="protein sequence ID" value="KAL2867772.1"/>
    <property type="molecule type" value="Genomic_DNA"/>
</dbReference>
<keyword evidence="6" id="KW-0539">Nucleus</keyword>
<feature type="domain" description="Zn(2)-C6 fungal-type" evidence="7">
    <location>
        <begin position="17"/>
        <end position="47"/>
    </location>
</feature>
<keyword evidence="1" id="KW-0479">Metal-binding</keyword>
<name>A0ABR4LT88_9EURO</name>
<dbReference type="CDD" id="cd00067">
    <property type="entry name" value="GAL4"/>
    <property type="match status" value="1"/>
</dbReference>
<accession>A0ABR4LT88</accession>
<evidence type="ECO:0000256" key="5">
    <source>
        <dbReference type="ARBA" id="ARBA00023163"/>
    </source>
</evidence>
<dbReference type="Pfam" id="PF08493">
    <property type="entry name" value="AflR"/>
    <property type="match status" value="1"/>
</dbReference>
<evidence type="ECO:0000256" key="3">
    <source>
        <dbReference type="ARBA" id="ARBA00023015"/>
    </source>
</evidence>
<reference evidence="8 9" key="1">
    <citation type="submission" date="2024-07" db="EMBL/GenBank/DDBJ databases">
        <title>Section-level genome sequencing and comparative genomics of Aspergillus sections Usti and Cavernicolus.</title>
        <authorList>
            <consortium name="Lawrence Berkeley National Laboratory"/>
            <person name="Nybo J.L."/>
            <person name="Vesth T.C."/>
            <person name="Theobald S."/>
            <person name="Frisvad J.C."/>
            <person name="Larsen T.O."/>
            <person name="Kjaerboelling I."/>
            <person name="Rothschild-Mancinelli K."/>
            <person name="Lyhne E.K."/>
            <person name="Kogle M.E."/>
            <person name="Barry K."/>
            <person name="Clum A."/>
            <person name="Na H."/>
            <person name="Ledsgaard L."/>
            <person name="Lin J."/>
            <person name="Lipzen A."/>
            <person name="Kuo A."/>
            <person name="Riley R."/>
            <person name="Mondo S."/>
            <person name="Labutti K."/>
            <person name="Haridas S."/>
            <person name="Pangalinan J."/>
            <person name="Salamov A.A."/>
            <person name="Simmons B.A."/>
            <person name="Magnuson J.K."/>
            <person name="Chen J."/>
            <person name="Drula E."/>
            <person name="Henrissat B."/>
            <person name="Wiebenga A."/>
            <person name="Lubbers R.J."/>
            <person name="Gomes A.C."/>
            <person name="Macurrencykelacurrency M.R."/>
            <person name="Stajich J."/>
            <person name="Grigoriev I.V."/>
            <person name="Mortensen U.H."/>
            <person name="De Vries R.P."/>
            <person name="Baker S.E."/>
            <person name="Andersen M.R."/>
        </authorList>
    </citation>
    <scope>NUCLEOTIDE SEQUENCE [LARGE SCALE GENOMIC DNA]</scope>
    <source>
        <strain evidence="8 9">CBS 449.75</strain>
    </source>
</reference>
<dbReference type="InterPro" id="IPR036864">
    <property type="entry name" value="Zn2-C6_fun-type_DNA-bd_sf"/>
</dbReference>
<keyword evidence="5" id="KW-0804">Transcription</keyword>
<gene>
    <name evidence="8" type="ORF">BJX67DRAFT_352226</name>
</gene>
<protein>
    <recommendedName>
        <fullName evidence="7">Zn(2)-C6 fungal-type domain-containing protein</fullName>
    </recommendedName>
</protein>
<sequence>MPGTGSQKPQSVRLRTACDPCSTAKVRCDKKHPACGRCFQAGLGCSYSQSRKHGRQPWRKRLAHGLQQVDNRPPPAPIKPAPQPLGLPGQTPSIPWIEEQGWGSLLDYDQNEPVPILASFGAGVGADDVNFDGFMNWDTTNLPSLTPALESLQESSSPGPNTSTHDCEARAISILSSLQHGRMRRGLMSCSTDPAHVYADLELTPTFDRVLAVNRAALDGWSKLMRCSCARCPHLIFLYVSILSKMLFWYRVAAMGERHSAESTDSERGSRHHRCRCCCGGADN</sequence>
<dbReference type="PROSITE" id="PS00463">
    <property type="entry name" value="ZN2_CY6_FUNGAL_1"/>
    <property type="match status" value="1"/>
</dbReference>